<evidence type="ECO:0000256" key="1">
    <source>
        <dbReference type="ARBA" id="ARBA00004123"/>
    </source>
</evidence>
<evidence type="ECO:0000256" key="14">
    <source>
        <dbReference type="ARBA" id="ARBA00047583"/>
    </source>
</evidence>
<dbReference type="Gene3D" id="3.30.70.330">
    <property type="match status" value="1"/>
</dbReference>
<evidence type="ECO:0000256" key="17">
    <source>
        <dbReference type="SAM" id="MobiDB-lite"/>
    </source>
</evidence>
<dbReference type="SMART" id="SM00317">
    <property type="entry name" value="SET"/>
    <property type="match status" value="1"/>
</dbReference>
<feature type="compositionally biased region" description="Low complexity" evidence="17">
    <location>
        <begin position="164"/>
        <end position="173"/>
    </location>
</feature>
<feature type="region of interest" description="Disordered" evidence="17">
    <location>
        <begin position="1"/>
        <end position="173"/>
    </location>
</feature>
<feature type="compositionally biased region" description="Polar residues" evidence="17">
    <location>
        <begin position="52"/>
        <end position="73"/>
    </location>
</feature>
<gene>
    <name evidence="20" type="ORF">ACRE_029090</name>
</gene>
<evidence type="ECO:0000256" key="6">
    <source>
        <dbReference type="ARBA" id="ARBA00022603"/>
    </source>
</evidence>
<dbReference type="InterPro" id="IPR017111">
    <property type="entry name" value="Set1_fungi"/>
</dbReference>
<feature type="compositionally biased region" description="Polar residues" evidence="17">
    <location>
        <begin position="849"/>
        <end position="858"/>
    </location>
</feature>
<dbReference type="InterPro" id="IPR012677">
    <property type="entry name" value="Nucleotide-bd_a/b_plait_sf"/>
</dbReference>
<evidence type="ECO:0000256" key="2">
    <source>
        <dbReference type="ARBA" id="ARBA00004286"/>
    </source>
</evidence>
<comment type="subcellular location">
    <subcellularLocation>
        <location evidence="2">Chromosome</location>
    </subcellularLocation>
    <subcellularLocation>
        <location evidence="1 16">Nucleus</location>
    </subcellularLocation>
</comment>
<feature type="compositionally biased region" description="Basic and acidic residues" evidence="17">
    <location>
        <begin position="880"/>
        <end position="905"/>
    </location>
</feature>
<feature type="compositionally biased region" description="Basic and acidic residues" evidence="17">
    <location>
        <begin position="1045"/>
        <end position="1061"/>
    </location>
</feature>
<dbReference type="SMART" id="SM01291">
    <property type="entry name" value="N-SET"/>
    <property type="match status" value="1"/>
</dbReference>
<keyword evidence="21" id="KW-1185">Reference proteome</keyword>
<evidence type="ECO:0000256" key="4">
    <source>
        <dbReference type="ARBA" id="ARBA00015839"/>
    </source>
</evidence>
<feature type="compositionally biased region" description="Basic and acidic residues" evidence="17">
    <location>
        <begin position="554"/>
        <end position="577"/>
    </location>
</feature>
<dbReference type="Gene3D" id="2.170.270.10">
    <property type="entry name" value="SET domain"/>
    <property type="match status" value="1"/>
</dbReference>
<dbReference type="Proteomes" id="UP000029964">
    <property type="component" value="Unassembled WGS sequence"/>
</dbReference>
<dbReference type="InterPro" id="IPR001214">
    <property type="entry name" value="SET_dom"/>
</dbReference>
<dbReference type="CDD" id="cd20072">
    <property type="entry name" value="SET_SET1"/>
    <property type="match status" value="1"/>
</dbReference>
<evidence type="ECO:0000256" key="7">
    <source>
        <dbReference type="ARBA" id="ARBA00022679"/>
    </source>
</evidence>
<dbReference type="Pfam" id="PF00856">
    <property type="entry name" value="SET"/>
    <property type="match status" value="1"/>
</dbReference>
<evidence type="ECO:0000313" key="21">
    <source>
        <dbReference type="Proteomes" id="UP000029964"/>
    </source>
</evidence>
<dbReference type="HOGENOM" id="CLU_004391_0_0_1"/>
<dbReference type="InterPro" id="IPR003616">
    <property type="entry name" value="Post-SET_dom"/>
</dbReference>
<feature type="compositionally biased region" description="Low complexity" evidence="17">
    <location>
        <begin position="387"/>
        <end position="397"/>
    </location>
</feature>
<dbReference type="SMART" id="SM00508">
    <property type="entry name" value="PostSET"/>
    <property type="match status" value="1"/>
</dbReference>
<evidence type="ECO:0000256" key="9">
    <source>
        <dbReference type="ARBA" id="ARBA00022853"/>
    </source>
</evidence>
<dbReference type="PROSITE" id="PS50280">
    <property type="entry name" value="SET"/>
    <property type="match status" value="1"/>
</dbReference>
<dbReference type="GO" id="GO:0048188">
    <property type="term" value="C:Set1C/COMPASS complex"/>
    <property type="evidence" value="ECO:0007669"/>
    <property type="project" value="InterPro"/>
</dbReference>
<proteinExistence type="predicted"/>
<feature type="compositionally biased region" description="Basic and acidic residues" evidence="17">
    <location>
        <begin position="825"/>
        <end position="837"/>
    </location>
</feature>
<comment type="subunit">
    <text evidence="12">Component of the Set1C/COMPASS complex.</text>
</comment>
<dbReference type="GO" id="GO:0005694">
    <property type="term" value="C:chromosome"/>
    <property type="evidence" value="ECO:0007669"/>
    <property type="project" value="UniProtKB-SubCell"/>
</dbReference>
<feature type="compositionally biased region" description="Basic and acidic residues" evidence="17">
    <location>
        <begin position="369"/>
        <end position="386"/>
    </location>
</feature>
<feature type="region of interest" description="Disordered" evidence="17">
    <location>
        <begin position="1044"/>
        <end position="1065"/>
    </location>
</feature>
<feature type="domain" description="Post-SET" evidence="19">
    <location>
        <begin position="1243"/>
        <end position="1259"/>
    </location>
</feature>
<evidence type="ECO:0000256" key="3">
    <source>
        <dbReference type="ARBA" id="ARBA00012182"/>
    </source>
</evidence>
<dbReference type="PROSITE" id="PS51572">
    <property type="entry name" value="SAM_MT43_1"/>
    <property type="match status" value="1"/>
</dbReference>
<feature type="region of interest" description="Disordered" evidence="17">
    <location>
        <begin position="546"/>
        <end position="586"/>
    </location>
</feature>
<evidence type="ECO:0000259" key="19">
    <source>
        <dbReference type="PROSITE" id="PS50868"/>
    </source>
</evidence>
<feature type="region of interest" description="Disordered" evidence="17">
    <location>
        <begin position="637"/>
        <end position="683"/>
    </location>
</feature>
<dbReference type="PANTHER" id="PTHR45814">
    <property type="entry name" value="HISTONE-LYSINE N-METHYLTRANSFERASE SETD1"/>
    <property type="match status" value="1"/>
</dbReference>
<accession>A0A086TA49</accession>
<keyword evidence="9 16" id="KW-0156">Chromatin regulator</keyword>
<dbReference type="EMBL" id="JPKY01000021">
    <property type="protein sequence ID" value="KFH46231.1"/>
    <property type="molecule type" value="Genomic_DNA"/>
</dbReference>
<evidence type="ECO:0000256" key="10">
    <source>
        <dbReference type="ARBA" id="ARBA00023242"/>
    </source>
</evidence>
<evidence type="ECO:0000256" key="12">
    <source>
        <dbReference type="ARBA" id="ARBA00044515"/>
    </source>
</evidence>
<feature type="compositionally biased region" description="Basic residues" evidence="17">
    <location>
        <begin position="865"/>
        <end position="878"/>
    </location>
</feature>
<comment type="catalytic activity">
    <reaction evidence="13 16">
        <text>L-lysyl(4)-[histone H3] + 3 S-adenosyl-L-methionine = N(6),N(6),N(6)-trimethyl-L-lysyl(4)-[histone H3] + 3 S-adenosyl-L-homocysteine + 3 H(+)</text>
        <dbReference type="Rhea" id="RHEA:60260"/>
        <dbReference type="Rhea" id="RHEA-COMP:15537"/>
        <dbReference type="Rhea" id="RHEA-COMP:15547"/>
        <dbReference type="ChEBI" id="CHEBI:15378"/>
        <dbReference type="ChEBI" id="CHEBI:29969"/>
        <dbReference type="ChEBI" id="CHEBI:57856"/>
        <dbReference type="ChEBI" id="CHEBI:59789"/>
        <dbReference type="ChEBI" id="CHEBI:61961"/>
        <dbReference type="EC" id="2.1.1.354"/>
    </reaction>
</comment>
<comment type="function">
    <text evidence="16">Catalytic component of the COMPASS (Set1C) complex that specifically mono-, di- and trimethylates histone H3 to form H3K4me1/2/3. COMPASS recognizes ubiquitinated H2B on one face of the nucleosome which stimulates the methylation of H3 on the opposing face.</text>
</comment>
<name>A0A086TA49_HAPC1</name>
<keyword evidence="6 16" id="KW-0489">Methyltransferase</keyword>
<feature type="domain" description="SET" evidence="18">
    <location>
        <begin position="1117"/>
        <end position="1234"/>
    </location>
</feature>
<organism evidence="20 21">
    <name type="scientific">Hapsidospora chrysogenum (strain ATCC 11550 / CBS 779.69 / DSM 880 / IAM 14645 / JCM 23072 / IMI 49137)</name>
    <name type="common">Acremonium chrysogenum</name>
    <dbReference type="NCBI Taxonomy" id="857340"/>
    <lineage>
        <taxon>Eukaryota</taxon>
        <taxon>Fungi</taxon>
        <taxon>Dikarya</taxon>
        <taxon>Ascomycota</taxon>
        <taxon>Pezizomycotina</taxon>
        <taxon>Sordariomycetes</taxon>
        <taxon>Hypocreomycetidae</taxon>
        <taxon>Hypocreales</taxon>
        <taxon>Bionectriaceae</taxon>
        <taxon>Hapsidospora</taxon>
    </lineage>
</organism>
<dbReference type="PIRSF" id="PIRSF037104">
    <property type="entry name" value="Histone_H3-K4_mtfrase_Set1_fun"/>
    <property type="match status" value="1"/>
</dbReference>
<reference evidence="21" key="1">
    <citation type="journal article" date="2014" name="Genome Announc.">
        <title>Genome sequence and annotation of Acremonium chrysogenum, producer of the beta-lactam antibiotic cephalosporin C.</title>
        <authorList>
            <person name="Terfehr D."/>
            <person name="Dahlmann T.A."/>
            <person name="Specht T."/>
            <person name="Zadra I."/>
            <person name="Kuernsteiner H."/>
            <person name="Kueck U."/>
        </authorList>
    </citation>
    <scope>NUCLEOTIDE SEQUENCE [LARGE SCALE GENOMIC DNA]</scope>
    <source>
        <strain evidence="21">ATCC 11550 / CBS 779.69 / DSM 880 / IAM 14645 / JCM 23072 / IMI 49137</strain>
    </source>
</reference>
<dbReference type="Pfam" id="PF11764">
    <property type="entry name" value="N-SET"/>
    <property type="match status" value="1"/>
</dbReference>
<feature type="compositionally biased region" description="Low complexity" evidence="17">
    <location>
        <begin position="93"/>
        <end position="137"/>
    </location>
</feature>
<dbReference type="InterPro" id="IPR046341">
    <property type="entry name" value="SET_dom_sf"/>
</dbReference>
<dbReference type="GO" id="GO:0140999">
    <property type="term" value="F:histone H3K4 trimethyltransferase activity"/>
    <property type="evidence" value="ECO:0007669"/>
    <property type="project" value="UniProtKB-EC"/>
</dbReference>
<dbReference type="EC" id="2.1.1.354" evidence="3 16"/>
<comment type="catalytic activity">
    <reaction evidence="14">
        <text>N(6)-methyl-L-lysyl(4)-[histone H3] + S-adenosyl-L-methionine = N(6),N(6)-dimethyl-L-lysyl(4)-[histone H3] + S-adenosyl-L-homocysteine + H(+)</text>
        <dbReference type="Rhea" id="RHEA:60268"/>
        <dbReference type="Rhea" id="RHEA-COMP:15540"/>
        <dbReference type="Rhea" id="RHEA-COMP:15543"/>
        <dbReference type="ChEBI" id="CHEBI:15378"/>
        <dbReference type="ChEBI" id="CHEBI:57856"/>
        <dbReference type="ChEBI" id="CHEBI:59789"/>
        <dbReference type="ChEBI" id="CHEBI:61929"/>
        <dbReference type="ChEBI" id="CHEBI:61976"/>
    </reaction>
</comment>
<dbReference type="PANTHER" id="PTHR45814:SF2">
    <property type="entry name" value="HISTONE-LYSINE N-METHYLTRANSFERASE SETD1"/>
    <property type="match status" value="1"/>
</dbReference>
<keyword evidence="5 16" id="KW-0158">Chromosome</keyword>
<comment type="subunit">
    <text evidence="16">Component of the COMPASS (Set1C) complex.</text>
</comment>
<feature type="compositionally biased region" description="Acidic residues" evidence="17">
    <location>
        <begin position="645"/>
        <end position="657"/>
    </location>
</feature>
<dbReference type="GO" id="GO:0032259">
    <property type="term" value="P:methylation"/>
    <property type="evidence" value="ECO:0007669"/>
    <property type="project" value="UniProtKB-KW"/>
</dbReference>
<evidence type="ECO:0000256" key="13">
    <source>
        <dbReference type="ARBA" id="ARBA00047571"/>
    </source>
</evidence>
<evidence type="ECO:0000256" key="15">
    <source>
        <dbReference type="ARBA" id="ARBA00049129"/>
    </source>
</evidence>
<evidence type="ECO:0000313" key="20">
    <source>
        <dbReference type="EMBL" id="KFH46231.1"/>
    </source>
</evidence>
<dbReference type="SUPFAM" id="SSF82199">
    <property type="entry name" value="SET domain"/>
    <property type="match status" value="1"/>
</dbReference>
<dbReference type="InterPro" id="IPR024636">
    <property type="entry name" value="SET_assoc"/>
</dbReference>
<sequence>MTRPPSAPGFAQFFPTAPKVRAEAEGRGDRDRSRPKTNGIDPSRDHPAVSDARSNGIASSHSRISSDTANSHFQPRVDENESPIGDIPGTVDSSSSHASTASSVFSARAAATSTTSRHPTASTTPTLSKDSPSSSAPAGPPKAEMPPSASSDLAAKQISRTAHTSVTNDVSNNTTTIERVPALDPLPSVKGLKCTFDPLLERLRNKSVSRSAKPVYKEFGLDDDTPPSDPRLAKPGGRLGYINTDYYLPKARLRPAPDNIRPYPYDPKTSIGPGPPTQIVVTRYNPLMPFNKVTAVFATFGEIAESSNKMHPDTGSYLGFATIRYRDSKRPDRPPVTAIDAARKAVRTRGLKVGADMVRVEYDPEGRRSRRMLEEHLRRDRQKQEQARQAQAIASAPKGPPTGPKSTTAAGFVRPPPTAPKGPAAQRQASAPGQPPPTVPTRPRAHPGAVEGPSLSTQLANDPYIFVPTDSVPYLTSIVPHMKRRLKNYAFEDIRLDRTGYYIVFGNNFTGRSEAERCFRAVNHTEFFNYDLSMQLCLPRVDRPSMQHRPFSRSPERTHRPAPRPRDDERERRRREEEADLEEERRQRARNFDPVMEAVQVVRREMMEHLIRHIRTQVAAPTLEDFLAPANHAAKRRSLNIDKGEDTEDDFFQDDGDDSSRVGTPNPRADPIERRTGRSKLQPKAVNALPRIRKAKASSQSHRGTFVDPFARKRVPEKRQTFRSLHHRLKSMDSDVESEEDSDIRALAARDSEEPISRPQSRMSTDDEASKDDFGSWGPGEDDSMTDVSLAPGPLSKKRKLEASVETAFKRPKRSDGEIFGVKIRRIENDLRDREATEDITPGAETEQESGMSRSQTPLPASAKGAKKKPAKSKKLTKKQLFEEREAVKQQEAEAKAEEVSKVEEVETVLPTKEEPPVPTEVVSEEYDEKRLATEPMVRALDLPDGFVPDIAALHDLILGAKDAPDLTRLQKKFGIVEIGDPELWLWKRNRVRELNSSGRSLSKPISIDGYYVPNPTGCARTEGVKKILNSEKSKYLPHHIKVQKAREEREARGKRGKDSGPADTAKLAAEKIMTKTNSRANRATNRRYVADLNDQKKTLGQDSDVFKFNQLKKRKKPVKFARSAIHNWGLYAMENIAKDDMIIEYVGEVVRQQVAEIREKRYLKSGIGSSYLFRIDDSTVVDATKKGGIARFINHSCMPNCTAKIIKVEGSKRIVIYALRDIAMNEELTYDYKFEREIGSLDRIPCLCGTPACKGFLN</sequence>
<keyword evidence="7 16" id="KW-0808">Transferase</keyword>
<evidence type="ECO:0000256" key="8">
    <source>
        <dbReference type="ARBA" id="ARBA00022691"/>
    </source>
</evidence>
<evidence type="ECO:0000256" key="11">
    <source>
        <dbReference type="ARBA" id="ARBA00044492"/>
    </source>
</evidence>
<feature type="region of interest" description="Disordered" evidence="17">
    <location>
        <begin position="369"/>
        <end position="456"/>
    </location>
</feature>
<dbReference type="PROSITE" id="PS50868">
    <property type="entry name" value="POST_SET"/>
    <property type="match status" value="1"/>
</dbReference>
<feature type="compositionally biased region" description="Basic and acidic residues" evidence="17">
    <location>
        <begin position="20"/>
        <end position="34"/>
    </location>
</feature>
<dbReference type="STRING" id="857340.A0A086TA49"/>
<dbReference type="InterPro" id="IPR044570">
    <property type="entry name" value="Set1-like"/>
</dbReference>
<comment type="catalytic activity">
    <reaction evidence="15">
        <text>N(6),N(6)-dimethyl-L-lysyl(4)-[histone H3] + S-adenosyl-L-methionine = N(6),N(6),N(6)-trimethyl-L-lysyl(4)-[histone H3] + S-adenosyl-L-homocysteine + H(+)</text>
        <dbReference type="Rhea" id="RHEA:60272"/>
        <dbReference type="Rhea" id="RHEA-COMP:15537"/>
        <dbReference type="Rhea" id="RHEA-COMP:15540"/>
        <dbReference type="ChEBI" id="CHEBI:15378"/>
        <dbReference type="ChEBI" id="CHEBI:57856"/>
        <dbReference type="ChEBI" id="CHEBI:59789"/>
        <dbReference type="ChEBI" id="CHEBI:61961"/>
        <dbReference type="ChEBI" id="CHEBI:61976"/>
    </reaction>
</comment>
<keyword evidence="10 16" id="KW-0539">Nucleus</keyword>
<dbReference type="Pfam" id="PF11767">
    <property type="entry name" value="SET_assoc"/>
    <property type="match status" value="1"/>
</dbReference>
<dbReference type="InterPro" id="IPR024657">
    <property type="entry name" value="COMPASS_Set1_N-SET"/>
</dbReference>
<dbReference type="OrthoDB" id="308383at2759"/>
<comment type="caution">
    <text evidence="20">The sequence shown here is derived from an EMBL/GenBank/DDBJ whole genome shotgun (WGS) entry which is preliminary data.</text>
</comment>
<keyword evidence="8 16" id="KW-0949">S-adenosyl-L-methionine</keyword>
<evidence type="ECO:0000259" key="18">
    <source>
        <dbReference type="PROSITE" id="PS50280"/>
    </source>
</evidence>
<dbReference type="AlphaFoldDB" id="A0A086TA49"/>
<protein>
    <recommendedName>
        <fullName evidence="4 16">Histone-lysine N-methyltransferase, H3 lysine-4 specific</fullName>
        <ecNumber evidence="3 16">2.1.1.354</ecNumber>
    </recommendedName>
</protein>
<comment type="function">
    <text evidence="11">Catalytic component of the COMPASS (Set1C) complex that specifically mono-, di- and trimethylates histone H3 to form H3K4me1/2/3. Binds RNAs which might negatively affect its histone methyltransferase activity. COMPASS recognizes ubiquitinated H2B on one face of the nucleosome which stimulates the methylation of H3 on the opposing face.</text>
</comment>
<evidence type="ECO:0000256" key="5">
    <source>
        <dbReference type="ARBA" id="ARBA00022454"/>
    </source>
</evidence>
<evidence type="ECO:0000256" key="16">
    <source>
        <dbReference type="PIRNR" id="PIRNR037104"/>
    </source>
</evidence>
<feature type="region of interest" description="Disordered" evidence="17">
    <location>
        <begin position="722"/>
        <end position="928"/>
    </location>
</feature>